<reference evidence="2" key="1">
    <citation type="submission" date="2018-05" db="EMBL/GenBank/DDBJ databases">
        <title>Draft genome of Mucuna pruriens seed.</title>
        <authorList>
            <person name="Nnadi N.E."/>
            <person name="Vos R."/>
            <person name="Hasami M.H."/>
            <person name="Devisetty U.K."/>
            <person name="Aguiy J.C."/>
        </authorList>
    </citation>
    <scope>NUCLEOTIDE SEQUENCE [LARGE SCALE GENOMIC DNA]</scope>
    <source>
        <strain evidence="2">JCA_2017</strain>
    </source>
</reference>
<comment type="caution">
    <text evidence="2">The sequence shown here is derived from an EMBL/GenBank/DDBJ whole genome shotgun (WGS) entry which is preliminary data.</text>
</comment>
<name>A0A371GYG2_MUCPR</name>
<protein>
    <recommendedName>
        <fullName evidence="4">Retrotransposon gag domain-containing protein</fullName>
    </recommendedName>
</protein>
<evidence type="ECO:0000313" key="2">
    <source>
        <dbReference type="EMBL" id="RDX95612.1"/>
    </source>
</evidence>
<dbReference type="OrthoDB" id="1752139at2759"/>
<dbReference type="EMBL" id="QJKJ01004089">
    <property type="protein sequence ID" value="RDX95612.1"/>
    <property type="molecule type" value="Genomic_DNA"/>
</dbReference>
<keyword evidence="3" id="KW-1185">Reference proteome</keyword>
<dbReference type="AlphaFoldDB" id="A0A371GYG2"/>
<proteinExistence type="predicted"/>
<evidence type="ECO:0008006" key="4">
    <source>
        <dbReference type="Google" id="ProtNLM"/>
    </source>
</evidence>
<evidence type="ECO:0000256" key="1">
    <source>
        <dbReference type="SAM" id="MobiDB-lite"/>
    </source>
</evidence>
<gene>
    <name evidence="2" type="ORF">CR513_21859</name>
</gene>
<feature type="non-terminal residue" evidence="2">
    <location>
        <position position="1"/>
    </location>
</feature>
<evidence type="ECO:0000313" key="3">
    <source>
        <dbReference type="Proteomes" id="UP000257109"/>
    </source>
</evidence>
<organism evidence="2 3">
    <name type="scientific">Mucuna pruriens</name>
    <name type="common">Velvet bean</name>
    <name type="synonym">Dolichos pruriens</name>
    <dbReference type="NCBI Taxonomy" id="157652"/>
    <lineage>
        <taxon>Eukaryota</taxon>
        <taxon>Viridiplantae</taxon>
        <taxon>Streptophyta</taxon>
        <taxon>Embryophyta</taxon>
        <taxon>Tracheophyta</taxon>
        <taxon>Spermatophyta</taxon>
        <taxon>Magnoliopsida</taxon>
        <taxon>eudicotyledons</taxon>
        <taxon>Gunneridae</taxon>
        <taxon>Pentapetalae</taxon>
        <taxon>rosids</taxon>
        <taxon>fabids</taxon>
        <taxon>Fabales</taxon>
        <taxon>Fabaceae</taxon>
        <taxon>Papilionoideae</taxon>
        <taxon>50 kb inversion clade</taxon>
        <taxon>NPAAA clade</taxon>
        <taxon>indigoferoid/millettioid clade</taxon>
        <taxon>Phaseoleae</taxon>
        <taxon>Mucuna</taxon>
    </lineage>
</organism>
<dbReference type="Proteomes" id="UP000257109">
    <property type="component" value="Unassembled WGS sequence"/>
</dbReference>
<sequence length="93" mass="10624">MPKQLDDMRKLRSDNGQSFGEEIDHTPIPTNFREPVVNPSDGIEDPYAHLQTFQAQVYISKENNALNYKLFSGTLKSMTMQWLSGHPAQTIRT</sequence>
<feature type="region of interest" description="Disordered" evidence="1">
    <location>
        <begin position="1"/>
        <end position="40"/>
    </location>
</feature>
<accession>A0A371GYG2</accession>
<feature type="compositionally biased region" description="Basic and acidic residues" evidence="1">
    <location>
        <begin position="1"/>
        <end position="13"/>
    </location>
</feature>